<dbReference type="OrthoDB" id="29546at2759"/>
<evidence type="ECO:0000313" key="1">
    <source>
        <dbReference type="EMBL" id="KAJ8338450.1"/>
    </source>
</evidence>
<organism evidence="1 2">
    <name type="scientific">Synaphobranchus kaupii</name>
    <name type="common">Kaup's arrowtooth eel</name>
    <dbReference type="NCBI Taxonomy" id="118154"/>
    <lineage>
        <taxon>Eukaryota</taxon>
        <taxon>Metazoa</taxon>
        <taxon>Chordata</taxon>
        <taxon>Craniata</taxon>
        <taxon>Vertebrata</taxon>
        <taxon>Euteleostomi</taxon>
        <taxon>Actinopterygii</taxon>
        <taxon>Neopterygii</taxon>
        <taxon>Teleostei</taxon>
        <taxon>Anguilliformes</taxon>
        <taxon>Synaphobranchidae</taxon>
        <taxon>Synaphobranchus</taxon>
    </lineage>
</organism>
<evidence type="ECO:0000313" key="2">
    <source>
        <dbReference type="Proteomes" id="UP001152622"/>
    </source>
</evidence>
<protein>
    <submittedName>
        <fullName evidence="1">Uncharacterized protein</fullName>
    </submittedName>
</protein>
<reference evidence="1" key="1">
    <citation type="journal article" date="2023" name="Science">
        <title>Genome structures resolve the early diversification of teleost fishes.</title>
        <authorList>
            <person name="Parey E."/>
            <person name="Louis A."/>
            <person name="Montfort J."/>
            <person name="Bouchez O."/>
            <person name="Roques C."/>
            <person name="Iampietro C."/>
            <person name="Lluch J."/>
            <person name="Castinel A."/>
            <person name="Donnadieu C."/>
            <person name="Desvignes T."/>
            <person name="Floi Bucao C."/>
            <person name="Jouanno E."/>
            <person name="Wen M."/>
            <person name="Mejri S."/>
            <person name="Dirks R."/>
            <person name="Jansen H."/>
            <person name="Henkel C."/>
            <person name="Chen W.J."/>
            <person name="Zahm M."/>
            <person name="Cabau C."/>
            <person name="Klopp C."/>
            <person name="Thompson A.W."/>
            <person name="Robinson-Rechavi M."/>
            <person name="Braasch I."/>
            <person name="Lecointre G."/>
            <person name="Bobe J."/>
            <person name="Postlethwait J.H."/>
            <person name="Berthelot C."/>
            <person name="Roest Crollius H."/>
            <person name="Guiguen Y."/>
        </authorList>
    </citation>
    <scope>NUCLEOTIDE SEQUENCE</scope>
    <source>
        <strain evidence="1">WJC10195</strain>
    </source>
</reference>
<proteinExistence type="predicted"/>
<gene>
    <name evidence="1" type="ORF">SKAU_G00374160</name>
</gene>
<name>A0A9Q1EGP8_SYNKA</name>
<dbReference type="Proteomes" id="UP001152622">
    <property type="component" value="Chromosome 18"/>
</dbReference>
<dbReference type="AlphaFoldDB" id="A0A9Q1EGP8"/>
<comment type="caution">
    <text evidence="1">The sequence shown here is derived from an EMBL/GenBank/DDBJ whole genome shotgun (WGS) entry which is preliminary data.</text>
</comment>
<keyword evidence="2" id="KW-1185">Reference proteome</keyword>
<dbReference type="EMBL" id="JAINUF010000018">
    <property type="protein sequence ID" value="KAJ8338450.1"/>
    <property type="molecule type" value="Genomic_DNA"/>
</dbReference>
<sequence>MEVQHCNMYTIVSRTQSLQYALLSGPGAFFQPQAPSSLEKHNACKAGGSSASSSKAIGLSPSAWVALRSRRNAKVP</sequence>
<accession>A0A9Q1EGP8</accession>